<dbReference type="EMBL" id="MU155219">
    <property type="protein sequence ID" value="KAF9479139.1"/>
    <property type="molecule type" value="Genomic_DNA"/>
</dbReference>
<gene>
    <name evidence="1" type="ORF">BDN70DRAFT_709810</name>
</gene>
<organism evidence="1 2">
    <name type="scientific">Pholiota conissans</name>
    <dbReference type="NCBI Taxonomy" id="109636"/>
    <lineage>
        <taxon>Eukaryota</taxon>
        <taxon>Fungi</taxon>
        <taxon>Dikarya</taxon>
        <taxon>Basidiomycota</taxon>
        <taxon>Agaricomycotina</taxon>
        <taxon>Agaricomycetes</taxon>
        <taxon>Agaricomycetidae</taxon>
        <taxon>Agaricales</taxon>
        <taxon>Agaricineae</taxon>
        <taxon>Strophariaceae</taxon>
        <taxon>Pholiota</taxon>
    </lineage>
</organism>
<name>A0A9P6D095_9AGAR</name>
<keyword evidence="2" id="KW-1185">Reference proteome</keyword>
<protein>
    <submittedName>
        <fullName evidence="1">Uncharacterized protein</fullName>
    </submittedName>
</protein>
<evidence type="ECO:0000313" key="2">
    <source>
        <dbReference type="Proteomes" id="UP000807469"/>
    </source>
</evidence>
<accession>A0A9P6D095</accession>
<dbReference type="Proteomes" id="UP000807469">
    <property type="component" value="Unassembled WGS sequence"/>
</dbReference>
<proteinExistence type="predicted"/>
<dbReference type="AlphaFoldDB" id="A0A9P6D095"/>
<evidence type="ECO:0000313" key="1">
    <source>
        <dbReference type="EMBL" id="KAF9479139.1"/>
    </source>
</evidence>
<reference evidence="1" key="1">
    <citation type="submission" date="2020-11" db="EMBL/GenBank/DDBJ databases">
        <authorList>
            <consortium name="DOE Joint Genome Institute"/>
            <person name="Ahrendt S."/>
            <person name="Riley R."/>
            <person name="Andreopoulos W."/>
            <person name="Labutti K."/>
            <person name="Pangilinan J."/>
            <person name="Ruiz-Duenas F.J."/>
            <person name="Barrasa J.M."/>
            <person name="Sanchez-Garcia M."/>
            <person name="Camarero S."/>
            <person name="Miyauchi S."/>
            <person name="Serrano A."/>
            <person name="Linde D."/>
            <person name="Babiker R."/>
            <person name="Drula E."/>
            <person name="Ayuso-Fernandez I."/>
            <person name="Pacheco R."/>
            <person name="Padilla G."/>
            <person name="Ferreira P."/>
            <person name="Barriuso J."/>
            <person name="Kellner H."/>
            <person name="Castanera R."/>
            <person name="Alfaro M."/>
            <person name="Ramirez L."/>
            <person name="Pisabarro A.G."/>
            <person name="Kuo A."/>
            <person name="Tritt A."/>
            <person name="Lipzen A."/>
            <person name="He G."/>
            <person name="Yan M."/>
            <person name="Ng V."/>
            <person name="Cullen D."/>
            <person name="Martin F."/>
            <person name="Rosso M.-N."/>
            <person name="Henrissat B."/>
            <person name="Hibbett D."/>
            <person name="Martinez A.T."/>
            <person name="Grigoriev I.V."/>
        </authorList>
    </citation>
    <scope>NUCLEOTIDE SEQUENCE</scope>
    <source>
        <strain evidence="1">CIRM-BRFM 674</strain>
    </source>
</reference>
<comment type="caution">
    <text evidence="1">The sequence shown here is derived from an EMBL/GenBank/DDBJ whole genome shotgun (WGS) entry which is preliminary data.</text>
</comment>
<sequence length="91" mass="10322">MELSKQATSVAQCVEKTLCWSIGPKFACWVSHFAYGHLLNTERRYGDVLNMYCIVKMCMMMVSTRRGSVQSSIRGKNTVIPTPPRKVHNLV</sequence>